<keyword evidence="5 9" id="KW-0378">Hydrolase</keyword>
<reference evidence="12" key="1">
    <citation type="submission" date="2025-08" db="UniProtKB">
        <authorList>
            <consortium name="Ensembl"/>
        </authorList>
    </citation>
    <scope>IDENTIFICATION</scope>
</reference>
<dbReference type="SMART" id="SM00054">
    <property type="entry name" value="EFh"/>
    <property type="match status" value="2"/>
</dbReference>
<dbReference type="SMART" id="SM00720">
    <property type="entry name" value="calpain_III"/>
    <property type="match status" value="1"/>
</dbReference>
<feature type="domain" description="Calpain catalytic" evidence="10">
    <location>
        <begin position="45"/>
        <end position="345"/>
    </location>
</feature>
<dbReference type="InterPro" id="IPR022684">
    <property type="entry name" value="Calpain_cysteine_protease"/>
</dbReference>
<evidence type="ECO:0000256" key="2">
    <source>
        <dbReference type="ARBA" id="ARBA00022670"/>
    </source>
</evidence>
<dbReference type="SUPFAM" id="SSF54001">
    <property type="entry name" value="Cysteine proteinases"/>
    <property type="match status" value="1"/>
</dbReference>
<dbReference type="SMART" id="SM00230">
    <property type="entry name" value="CysPc"/>
    <property type="match status" value="1"/>
</dbReference>
<dbReference type="InterPro" id="IPR033883">
    <property type="entry name" value="C2_III"/>
</dbReference>
<dbReference type="Gene3D" id="3.90.70.10">
    <property type="entry name" value="Cysteine proteinases"/>
    <property type="match status" value="1"/>
</dbReference>
<sequence>MSGIAAEIARDRAVAQGLGTPEKPLKYLNQDFEELKAQCLAAGVLFEDTTFPASSSSLGLKDWGAGSNNVKGIIWKRPLDIKSDANFIIDGATIEDVLQGSLGNCWFASSIASLTQCKAFLSIVVPENQSMKLDYAGIFHFKFWQYGDWVDVVVDDRLPTKSGKLAFVKSLARNEFWSALLEKAYAKLNGTYEALIGGLPVEALEDFTGGTAELYYLKEAPNNLFQIIQKRLKANALVTCTSNPDDKNKEPEVIAQNNVVRMHAYSITRAEEVPYNGGKANLIRVRNPWGKREWNGAWNDNAAEWDSVEPSIKVALNIKGEDGEVWMPFPDFLKEYHRIEVCNLNLSNALPCEDQKWCLTQFTGSWKIGFNAGGFRKNTETFWTNPQFWITLEVPDEDYTGSVAKPCCTIIVSLMHKDRRRNKPLGAQLYRTSFYIYQIPKELQNSNQVHLSKDFFKKYPYVAKENQYKPFREASCRFKLPVGVYVIIPHTYYPNQEADFCLRVFTEKKAGAFGDVCVGVDPNFQEPGLTSTAAKVDRETNADFEAFNIEKNELNGEELKAVLDEMLSQRSDIKLDEIRLSTCREMINLFDMDRSGLLGVDEFKVLWQKLKVYMGIFKEMDTNLSGSIDAYEMRNVLQQAGFNLNNKIQEVIIHKYVLNGAAVHFDDFITCLIRLETLFKMFELLETQKSGVISLSLSEWLCAALA</sequence>
<evidence type="ECO:0000256" key="8">
    <source>
        <dbReference type="PIRSR" id="PIRSR622684-1"/>
    </source>
</evidence>
<organism evidence="12 13">
    <name type="scientific">Leptobrachium leishanense</name>
    <name type="common">Leishan spiny toad</name>
    <dbReference type="NCBI Taxonomy" id="445787"/>
    <lineage>
        <taxon>Eukaryota</taxon>
        <taxon>Metazoa</taxon>
        <taxon>Chordata</taxon>
        <taxon>Craniata</taxon>
        <taxon>Vertebrata</taxon>
        <taxon>Euteleostomi</taxon>
        <taxon>Amphibia</taxon>
        <taxon>Batrachia</taxon>
        <taxon>Anura</taxon>
        <taxon>Pelobatoidea</taxon>
        <taxon>Megophryidae</taxon>
        <taxon>Leptobrachium</taxon>
    </lineage>
</organism>
<dbReference type="GO" id="GO:0005737">
    <property type="term" value="C:cytoplasm"/>
    <property type="evidence" value="ECO:0007669"/>
    <property type="project" value="TreeGrafter"/>
</dbReference>
<reference evidence="12" key="2">
    <citation type="submission" date="2025-09" db="UniProtKB">
        <authorList>
            <consortium name="Ensembl"/>
        </authorList>
    </citation>
    <scope>IDENTIFICATION</scope>
</reference>
<dbReference type="Pfam" id="PF13833">
    <property type="entry name" value="EF-hand_8"/>
    <property type="match status" value="1"/>
</dbReference>
<dbReference type="Gene3D" id="1.10.238.10">
    <property type="entry name" value="EF-hand"/>
    <property type="match status" value="1"/>
</dbReference>
<evidence type="ECO:0000259" key="10">
    <source>
        <dbReference type="PROSITE" id="PS50203"/>
    </source>
</evidence>
<dbReference type="PANTHER" id="PTHR10183:SF435">
    <property type="entry name" value="LOW QUALITY PROTEIN: CALPAIN-8"/>
    <property type="match status" value="1"/>
</dbReference>
<evidence type="ECO:0000256" key="6">
    <source>
        <dbReference type="ARBA" id="ARBA00022807"/>
    </source>
</evidence>
<dbReference type="PROSITE" id="PS50222">
    <property type="entry name" value="EF_HAND_2"/>
    <property type="match status" value="1"/>
</dbReference>
<dbReference type="InterPro" id="IPR011992">
    <property type="entry name" value="EF-hand-dom_pair"/>
</dbReference>
<keyword evidence="4" id="KW-0677">Repeat</keyword>
<dbReference type="GO" id="GO:0005509">
    <property type="term" value="F:calcium ion binding"/>
    <property type="evidence" value="ECO:0007669"/>
    <property type="project" value="InterPro"/>
</dbReference>
<dbReference type="InterPro" id="IPR038765">
    <property type="entry name" value="Papain-like_cys_pep_sf"/>
</dbReference>
<dbReference type="Pfam" id="PF01067">
    <property type="entry name" value="Calpain_III"/>
    <property type="match status" value="1"/>
</dbReference>
<dbReference type="PANTHER" id="PTHR10183">
    <property type="entry name" value="CALPAIN"/>
    <property type="match status" value="1"/>
</dbReference>
<name>A0A8C5PEH6_9ANUR</name>
<dbReference type="Pfam" id="PF00648">
    <property type="entry name" value="Peptidase_C2"/>
    <property type="match status" value="1"/>
</dbReference>
<dbReference type="Ensembl" id="ENSLLET00000017831.1">
    <property type="protein sequence ID" value="ENSLLEP00000017180.1"/>
    <property type="gene ID" value="ENSLLEG00000010919.1"/>
</dbReference>
<evidence type="ECO:0000256" key="9">
    <source>
        <dbReference type="PROSITE-ProRule" id="PRU00239"/>
    </source>
</evidence>
<dbReference type="OrthoDB" id="424753at2759"/>
<evidence type="ECO:0000259" key="11">
    <source>
        <dbReference type="PROSITE" id="PS50222"/>
    </source>
</evidence>
<dbReference type="GeneTree" id="ENSGT00940000160090"/>
<proteinExistence type="inferred from homology"/>
<evidence type="ECO:0000256" key="5">
    <source>
        <dbReference type="ARBA" id="ARBA00022801"/>
    </source>
</evidence>
<feature type="active site" evidence="8 9">
    <location>
        <position position="263"/>
    </location>
</feature>
<dbReference type="CDD" id="cd00044">
    <property type="entry name" value="CysPc"/>
    <property type="match status" value="1"/>
</dbReference>
<protein>
    <submittedName>
        <fullName evidence="12">Uncharacterized protein</fullName>
    </submittedName>
</protein>
<dbReference type="GO" id="GO:0004198">
    <property type="term" value="F:calcium-dependent cysteine-type endopeptidase activity"/>
    <property type="evidence" value="ECO:0007669"/>
    <property type="project" value="InterPro"/>
</dbReference>
<accession>A0A8C5PEH6</accession>
<dbReference type="PRINTS" id="PR00704">
    <property type="entry name" value="CALPAIN"/>
</dbReference>
<evidence type="ECO:0000256" key="1">
    <source>
        <dbReference type="ARBA" id="ARBA00007623"/>
    </source>
</evidence>
<keyword evidence="2 9" id="KW-0645">Protease</keyword>
<dbReference type="InterPro" id="IPR002048">
    <property type="entry name" value="EF_hand_dom"/>
</dbReference>
<dbReference type="InterPro" id="IPR001300">
    <property type="entry name" value="Peptidase_C2_calpain_cat"/>
</dbReference>
<feature type="active site" evidence="8 9">
    <location>
        <position position="105"/>
    </location>
</feature>
<dbReference type="Gene3D" id="2.60.120.380">
    <property type="match status" value="1"/>
</dbReference>
<dbReference type="GO" id="GO:0006508">
    <property type="term" value="P:proteolysis"/>
    <property type="evidence" value="ECO:0007669"/>
    <property type="project" value="UniProtKB-KW"/>
</dbReference>
<keyword evidence="3" id="KW-0479">Metal-binding</keyword>
<dbReference type="CDD" id="cd00214">
    <property type="entry name" value="Calpain_III"/>
    <property type="match status" value="1"/>
</dbReference>
<dbReference type="InterPro" id="IPR036213">
    <property type="entry name" value="Calpain_III_sf"/>
</dbReference>
<dbReference type="Proteomes" id="UP000694569">
    <property type="component" value="Unplaced"/>
</dbReference>
<evidence type="ECO:0000313" key="12">
    <source>
        <dbReference type="Ensembl" id="ENSLLEP00000017180.1"/>
    </source>
</evidence>
<evidence type="ECO:0000256" key="7">
    <source>
        <dbReference type="ARBA" id="ARBA00022837"/>
    </source>
</evidence>
<evidence type="ECO:0000256" key="4">
    <source>
        <dbReference type="ARBA" id="ARBA00022737"/>
    </source>
</evidence>
<dbReference type="FunFam" id="3.90.70.10:FF:000001">
    <property type="entry name" value="Calpain-1 catalytic subunit"/>
    <property type="match status" value="1"/>
</dbReference>
<dbReference type="PROSITE" id="PS00139">
    <property type="entry name" value="THIOL_PROTEASE_CYS"/>
    <property type="match status" value="1"/>
</dbReference>
<dbReference type="InterPro" id="IPR022683">
    <property type="entry name" value="Calpain_III"/>
</dbReference>
<feature type="domain" description="EF-hand" evidence="11">
    <location>
        <begin position="608"/>
        <end position="643"/>
    </location>
</feature>
<dbReference type="SUPFAM" id="SSF49758">
    <property type="entry name" value="Calpain large subunit, middle domain (domain III)"/>
    <property type="match status" value="1"/>
</dbReference>
<dbReference type="InterPro" id="IPR000169">
    <property type="entry name" value="Pept_cys_AS"/>
</dbReference>
<dbReference type="PROSITE" id="PS50203">
    <property type="entry name" value="CALPAIN_CAT"/>
    <property type="match status" value="1"/>
</dbReference>
<feature type="active site" evidence="8 9">
    <location>
        <position position="287"/>
    </location>
</feature>
<evidence type="ECO:0000313" key="13">
    <source>
        <dbReference type="Proteomes" id="UP000694569"/>
    </source>
</evidence>
<comment type="similarity">
    <text evidence="1">Belongs to the peptidase C2 family.</text>
</comment>
<keyword evidence="13" id="KW-1185">Reference proteome</keyword>
<dbReference type="FunFam" id="2.60.120.380:FF:000001">
    <property type="entry name" value="Calpain-1 catalytic subunit"/>
    <property type="match status" value="1"/>
</dbReference>
<keyword evidence="6 9" id="KW-0788">Thiol protease</keyword>
<keyword evidence="7" id="KW-0106">Calcium</keyword>
<dbReference type="AlphaFoldDB" id="A0A8C5PEH6"/>
<evidence type="ECO:0000256" key="3">
    <source>
        <dbReference type="ARBA" id="ARBA00022723"/>
    </source>
</evidence>
<dbReference type="InterPro" id="IPR022682">
    <property type="entry name" value="Calpain_domain_III"/>
</dbReference>
<dbReference type="SUPFAM" id="SSF47473">
    <property type="entry name" value="EF-hand"/>
    <property type="match status" value="1"/>
</dbReference>